<dbReference type="FunFam" id="2.10.60.10:FF:000003">
    <property type="entry name" value="lymphocyte antigen 6E isoform X1"/>
    <property type="match status" value="1"/>
</dbReference>
<evidence type="ECO:0000256" key="1">
    <source>
        <dbReference type="ARBA" id="ARBA00004609"/>
    </source>
</evidence>
<evidence type="ECO:0000313" key="10">
    <source>
        <dbReference type="RefSeq" id="XP_031546290.1"/>
    </source>
</evidence>
<evidence type="ECO:0000256" key="6">
    <source>
        <dbReference type="ARBA" id="ARBA00023180"/>
    </source>
</evidence>
<dbReference type="CTD" id="57152"/>
<dbReference type="CDD" id="cd23560">
    <property type="entry name" value="TFP_LU_ECD_SLURP1_like"/>
    <property type="match status" value="1"/>
</dbReference>
<keyword evidence="4 7" id="KW-0732">Signal</keyword>
<evidence type="ECO:0000256" key="7">
    <source>
        <dbReference type="SAM" id="SignalP"/>
    </source>
</evidence>
<dbReference type="Gene3D" id="2.10.60.10">
    <property type="entry name" value="CD59"/>
    <property type="match status" value="1"/>
</dbReference>
<protein>
    <submittedName>
        <fullName evidence="10">Secreted Ly-6/uPAR-related protein 1</fullName>
    </submittedName>
</protein>
<comment type="subcellular location">
    <subcellularLocation>
        <location evidence="1">Cell membrane</location>
        <topology evidence="1">Lipid-anchor</topology>
        <topology evidence="1">GPI-anchor</topology>
    </subcellularLocation>
</comment>
<dbReference type="SMART" id="SM00134">
    <property type="entry name" value="LU"/>
    <property type="match status" value="1"/>
</dbReference>
<evidence type="ECO:0000256" key="3">
    <source>
        <dbReference type="ARBA" id="ARBA00022622"/>
    </source>
</evidence>
<gene>
    <name evidence="10" type="primary">SLURP1</name>
</gene>
<dbReference type="GO" id="GO:0005886">
    <property type="term" value="C:plasma membrane"/>
    <property type="evidence" value="ECO:0007669"/>
    <property type="project" value="UniProtKB-SubCell"/>
</dbReference>
<feature type="chain" id="PRO_5026875670" evidence="7">
    <location>
        <begin position="25"/>
        <end position="127"/>
    </location>
</feature>
<evidence type="ECO:0000313" key="9">
    <source>
        <dbReference type="Proteomes" id="UP001652581"/>
    </source>
</evidence>
<proteinExistence type="predicted"/>
<keyword evidence="2" id="KW-1003">Cell membrane</keyword>
<dbReference type="GeneID" id="102544342"/>
<dbReference type="SUPFAM" id="SSF57302">
    <property type="entry name" value="Snake toxin-like"/>
    <property type="match status" value="1"/>
</dbReference>
<sequence length="127" mass="13324">MASPRALPPLLLLAALLGAHSGEAFRCFTCKQPTSISLCKNITRCKPEHTACKTTLVAVESEFPFGQSPVVTRSCSSSCTATDPDSFGVRHPVFCCFRDLCNSVGAARLSAGALATLGATLLSHLLP</sequence>
<keyword evidence="3" id="KW-0336">GPI-anchor</keyword>
<dbReference type="InterPro" id="IPR045860">
    <property type="entry name" value="Snake_toxin-like_sf"/>
</dbReference>
<organism evidence="9 10">
    <name type="scientific">Vicugna pacos</name>
    <name type="common">Alpaca</name>
    <name type="synonym">Lama pacos</name>
    <dbReference type="NCBI Taxonomy" id="30538"/>
    <lineage>
        <taxon>Eukaryota</taxon>
        <taxon>Metazoa</taxon>
        <taxon>Chordata</taxon>
        <taxon>Craniata</taxon>
        <taxon>Vertebrata</taxon>
        <taxon>Euteleostomi</taxon>
        <taxon>Mammalia</taxon>
        <taxon>Eutheria</taxon>
        <taxon>Laurasiatheria</taxon>
        <taxon>Artiodactyla</taxon>
        <taxon>Tylopoda</taxon>
        <taxon>Camelidae</taxon>
        <taxon>Vicugna</taxon>
    </lineage>
</organism>
<dbReference type="PANTHER" id="PTHR16983:SF16">
    <property type="entry name" value="UPAR_LY6 DOMAIN-CONTAINING PROTEIN"/>
    <property type="match status" value="1"/>
</dbReference>
<evidence type="ECO:0000256" key="4">
    <source>
        <dbReference type="ARBA" id="ARBA00022729"/>
    </source>
</evidence>
<dbReference type="PANTHER" id="PTHR16983">
    <property type="entry name" value="UPAR/LY6 DOMAIN-CONTAINING PROTEIN"/>
    <property type="match status" value="1"/>
</dbReference>
<dbReference type="Proteomes" id="UP001652581">
    <property type="component" value="Chromosome 25"/>
</dbReference>
<accession>A0A6J3BGR3</accession>
<dbReference type="InterPro" id="IPR035076">
    <property type="entry name" value="Toxin/TOLIP"/>
</dbReference>
<keyword evidence="6" id="KW-0325">Glycoprotein</keyword>
<keyword evidence="3" id="KW-0449">Lipoprotein</keyword>
<dbReference type="InterPro" id="IPR051110">
    <property type="entry name" value="Ly-6/neurotoxin-like_GPI-ap"/>
</dbReference>
<dbReference type="InParanoid" id="A0A6J3BGR3"/>
<reference evidence="10" key="1">
    <citation type="submission" date="2025-08" db="UniProtKB">
        <authorList>
            <consortium name="RefSeq"/>
        </authorList>
    </citation>
    <scope>IDENTIFICATION</scope>
</reference>
<feature type="signal peptide" evidence="7">
    <location>
        <begin position="1"/>
        <end position="24"/>
    </location>
</feature>
<evidence type="ECO:0000256" key="5">
    <source>
        <dbReference type="ARBA" id="ARBA00023136"/>
    </source>
</evidence>
<evidence type="ECO:0000256" key="2">
    <source>
        <dbReference type="ARBA" id="ARBA00022475"/>
    </source>
</evidence>
<evidence type="ECO:0000259" key="8">
    <source>
        <dbReference type="SMART" id="SM00134"/>
    </source>
</evidence>
<dbReference type="RefSeq" id="XP_031546290.1">
    <property type="nucleotide sequence ID" value="XM_031690430.2"/>
</dbReference>
<keyword evidence="5" id="KW-0472">Membrane</keyword>
<dbReference type="GO" id="GO:0098552">
    <property type="term" value="C:side of membrane"/>
    <property type="evidence" value="ECO:0007669"/>
    <property type="project" value="UniProtKB-KW"/>
</dbReference>
<feature type="domain" description="UPAR/Ly6" evidence="8">
    <location>
        <begin position="25"/>
        <end position="115"/>
    </location>
</feature>
<dbReference type="AlphaFoldDB" id="A0A6J3BGR3"/>
<name>A0A6J3BGR3_VICPA</name>
<dbReference type="InterPro" id="IPR016054">
    <property type="entry name" value="LY6_UPA_recep-like"/>
</dbReference>
<keyword evidence="9" id="KW-1185">Reference proteome</keyword>
<dbReference type="FunCoup" id="A0A6J3BGR3">
    <property type="interactions" value="24"/>
</dbReference>
<dbReference type="KEGG" id="vpc:102544342"/>
<dbReference type="Pfam" id="PF00087">
    <property type="entry name" value="Toxin_TOLIP"/>
    <property type="match status" value="1"/>
</dbReference>